<dbReference type="RefSeq" id="WP_167168004.1">
    <property type="nucleotide sequence ID" value="NZ_BAAAOO010000007.1"/>
</dbReference>
<dbReference type="PANTHER" id="PTHR10000:SF8">
    <property type="entry name" value="HAD SUPERFAMILY HYDROLASE-LIKE, TYPE 3"/>
    <property type="match status" value="1"/>
</dbReference>
<accession>A0ABX0SIM3</accession>
<organism evidence="1 2">
    <name type="scientific">Brooklawnia cerclae</name>
    <dbReference type="NCBI Taxonomy" id="349934"/>
    <lineage>
        <taxon>Bacteria</taxon>
        <taxon>Bacillati</taxon>
        <taxon>Actinomycetota</taxon>
        <taxon>Actinomycetes</taxon>
        <taxon>Propionibacteriales</taxon>
        <taxon>Propionibacteriaceae</taxon>
        <taxon>Brooklawnia</taxon>
    </lineage>
</organism>
<dbReference type="Proteomes" id="UP000749311">
    <property type="component" value="Unassembled WGS sequence"/>
</dbReference>
<name>A0ABX0SIM3_9ACTN</name>
<dbReference type="InterPro" id="IPR000150">
    <property type="entry name" value="Cof"/>
</dbReference>
<dbReference type="Pfam" id="PF08282">
    <property type="entry name" value="Hydrolase_3"/>
    <property type="match status" value="1"/>
</dbReference>
<dbReference type="InterPro" id="IPR023214">
    <property type="entry name" value="HAD_sf"/>
</dbReference>
<dbReference type="NCBIfam" id="TIGR01484">
    <property type="entry name" value="HAD-SF-IIB"/>
    <property type="match status" value="1"/>
</dbReference>
<gene>
    <name evidence="1" type="ORF">FB473_002409</name>
</gene>
<dbReference type="Gene3D" id="3.40.50.1000">
    <property type="entry name" value="HAD superfamily/HAD-like"/>
    <property type="match status" value="1"/>
</dbReference>
<dbReference type="InterPro" id="IPR006379">
    <property type="entry name" value="HAD-SF_hydro_IIB"/>
</dbReference>
<evidence type="ECO:0000313" key="2">
    <source>
        <dbReference type="Proteomes" id="UP000749311"/>
    </source>
</evidence>
<protein>
    <recommendedName>
        <fullName evidence="3">HAD family phosphatase</fullName>
    </recommendedName>
</protein>
<dbReference type="EMBL" id="JAAMOZ010000001">
    <property type="protein sequence ID" value="NIH57764.1"/>
    <property type="molecule type" value="Genomic_DNA"/>
</dbReference>
<dbReference type="NCBIfam" id="TIGR00099">
    <property type="entry name" value="Cof-subfamily"/>
    <property type="match status" value="1"/>
</dbReference>
<dbReference type="CDD" id="cd07516">
    <property type="entry name" value="HAD_Pase"/>
    <property type="match status" value="1"/>
</dbReference>
<dbReference type="SUPFAM" id="SSF56784">
    <property type="entry name" value="HAD-like"/>
    <property type="match status" value="1"/>
</dbReference>
<dbReference type="PANTHER" id="PTHR10000">
    <property type="entry name" value="PHOSPHOSERINE PHOSPHATASE"/>
    <property type="match status" value="1"/>
</dbReference>
<dbReference type="PROSITE" id="PS01229">
    <property type="entry name" value="COF_2"/>
    <property type="match status" value="1"/>
</dbReference>
<evidence type="ECO:0000313" key="1">
    <source>
        <dbReference type="EMBL" id="NIH57764.1"/>
    </source>
</evidence>
<sequence>MDYALVATDFDGTLLPIGHDEILPRTREAIRRVRRQGVRFVIVSGRATTGLLNITRKFDIDTDGLYLIGFNGASAVQAWDGTTLFSHRLDLALARQVIARALAFDVVVMVPEGAEVFTNRPDSYAVAFETGANGTTSVELADPSIIGFAPCKVLLGGDHAELVRLEADLVSRFGEQTEILFSADFLLEVNARGVTKGEALAGLCEALGIPVERSIAFGDNHNDIPMLKAAGLGVAMANGVPEALAAADRVTLADTEDGVAVVLDELIPG</sequence>
<dbReference type="SFLD" id="SFLDS00003">
    <property type="entry name" value="Haloacid_Dehalogenase"/>
    <property type="match status" value="1"/>
</dbReference>
<reference evidence="1 2" key="1">
    <citation type="submission" date="2020-02" db="EMBL/GenBank/DDBJ databases">
        <title>Sequencing the genomes of 1000 actinobacteria strains.</title>
        <authorList>
            <person name="Klenk H.-P."/>
        </authorList>
    </citation>
    <scope>NUCLEOTIDE SEQUENCE [LARGE SCALE GENOMIC DNA]</scope>
    <source>
        <strain evidence="1 2">DSM 19609</strain>
    </source>
</reference>
<dbReference type="InterPro" id="IPR036412">
    <property type="entry name" value="HAD-like_sf"/>
</dbReference>
<proteinExistence type="predicted"/>
<dbReference type="SFLD" id="SFLDG01140">
    <property type="entry name" value="C2.B:_Phosphomannomutase_and_P"/>
    <property type="match status" value="1"/>
</dbReference>
<keyword evidence="2" id="KW-1185">Reference proteome</keyword>
<evidence type="ECO:0008006" key="3">
    <source>
        <dbReference type="Google" id="ProtNLM"/>
    </source>
</evidence>
<dbReference type="Gene3D" id="3.30.1240.10">
    <property type="match status" value="1"/>
</dbReference>
<comment type="caution">
    <text evidence="1">The sequence shown here is derived from an EMBL/GenBank/DDBJ whole genome shotgun (WGS) entry which is preliminary data.</text>
</comment>